<feature type="region of interest" description="Disordered" evidence="1">
    <location>
        <begin position="872"/>
        <end position="908"/>
    </location>
</feature>
<evidence type="ECO:0000256" key="1">
    <source>
        <dbReference type="SAM" id="MobiDB-lite"/>
    </source>
</evidence>
<feature type="region of interest" description="Disordered" evidence="1">
    <location>
        <begin position="130"/>
        <end position="195"/>
    </location>
</feature>
<feature type="region of interest" description="Disordered" evidence="1">
    <location>
        <begin position="617"/>
        <end position="641"/>
    </location>
</feature>
<accession>A0A8H3IMF1</accession>
<feature type="region of interest" description="Disordered" evidence="1">
    <location>
        <begin position="341"/>
        <end position="503"/>
    </location>
</feature>
<feature type="compositionally biased region" description="Polar residues" evidence="1">
    <location>
        <begin position="483"/>
        <end position="493"/>
    </location>
</feature>
<proteinExistence type="predicted"/>
<dbReference type="Proteomes" id="UP000664169">
    <property type="component" value="Unassembled WGS sequence"/>
</dbReference>
<feature type="region of interest" description="Disordered" evidence="1">
    <location>
        <begin position="236"/>
        <end position="291"/>
    </location>
</feature>
<feature type="compositionally biased region" description="Basic and acidic residues" evidence="1">
    <location>
        <begin position="26"/>
        <end position="35"/>
    </location>
</feature>
<name>A0A8H3IMF1_9LECA</name>
<feature type="region of interest" description="Disordered" evidence="1">
    <location>
        <begin position="16"/>
        <end position="48"/>
    </location>
</feature>
<feature type="compositionally biased region" description="Polar residues" evidence="1">
    <location>
        <begin position="1110"/>
        <end position="1124"/>
    </location>
</feature>
<reference evidence="2" key="1">
    <citation type="submission" date="2021-03" db="EMBL/GenBank/DDBJ databases">
        <authorList>
            <person name="Tagirdzhanova G."/>
        </authorList>
    </citation>
    <scope>NUCLEOTIDE SEQUENCE</scope>
</reference>
<evidence type="ECO:0000313" key="2">
    <source>
        <dbReference type="EMBL" id="CAF9926320.1"/>
    </source>
</evidence>
<feature type="compositionally biased region" description="Basic residues" evidence="1">
    <location>
        <begin position="145"/>
        <end position="168"/>
    </location>
</feature>
<feature type="compositionally biased region" description="Acidic residues" evidence="1">
    <location>
        <begin position="446"/>
        <end position="458"/>
    </location>
</feature>
<feature type="region of interest" description="Disordered" evidence="1">
    <location>
        <begin position="1110"/>
        <end position="1162"/>
    </location>
</feature>
<feature type="compositionally biased region" description="Polar residues" evidence="1">
    <location>
        <begin position="1014"/>
        <end position="1024"/>
    </location>
</feature>
<feature type="compositionally biased region" description="Low complexity" evidence="1">
    <location>
        <begin position="278"/>
        <end position="291"/>
    </location>
</feature>
<organism evidence="2 3">
    <name type="scientific">Gomphillus americanus</name>
    <dbReference type="NCBI Taxonomy" id="1940652"/>
    <lineage>
        <taxon>Eukaryota</taxon>
        <taxon>Fungi</taxon>
        <taxon>Dikarya</taxon>
        <taxon>Ascomycota</taxon>
        <taxon>Pezizomycotina</taxon>
        <taxon>Lecanoromycetes</taxon>
        <taxon>OSLEUM clade</taxon>
        <taxon>Ostropomycetidae</taxon>
        <taxon>Ostropales</taxon>
        <taxon>Graphidaceae</taxon>
        <taxon>Gomphilloideae</taxon>
        <taxon>Gomphillus</taxon>
    </lineage>
</organism>
<feature type="compositionally biased region" description="Polar residues" evidence="1">
    <location>
        <begin position="36"/>
        <end position="48"/>
    </location>
</feature>
<dbReference type="EMBL" id="CAJPDQ010000025">
    <property type="protein sequence ID" value="CAF9926320.1"/>
    <property type="molecule type" value="Genomic_DNA"/>
</dbReference>
<dbReference type="OrthoDB" id="3946221at2759"/>
<feature type="compositionally biased region" description="Basic and acidic residues" evidence="1">
    <location>
        <begin position="353"/>
        <end position="363"/>
    </location>
</feature>
<gene>
    <name evidence="2" type="ORF">GOMPHAMPRED_004107</name>
</gene>
<evidence type="ECO:0000313" key="3">
    <source>
        <dbReference type="Proteomes" id="UP000664169"/>
    </source>
</evidence>
<feature type="compositionally biased region" description="Polar residues" evidence="1">
    <location>
        <begin position="341"/>
        <end position="352"/>
    </location>
</feature>
<keyword evidence="3" id="KW-1185">Reference proteome</keyword>
<feature type="compositionally biased region" description="Basic and acidic residues" evidence="1">
    <location>
        <begin position="1050"/>
        <end position="1060"/>
    </location>
</feature>
<comment type="caution">
    <text evidence="2">The sequence shown here is derived from an EMBL/GenBank/DDBJ whole genome shotgun (WGS) entry which is preliminary data.</text>
</comment>
<sequence length="1374" mass="152063">MDTLASSSNSSIDILAAANNDPRSSPVRDLDRIFDRSSSPSKIARTTPTRNNTYQLQDFYLTTPTQPRSISTSPARSLVEAENVISPWRIRVRVEAEREEAPYDNEFGRLARNSMSPYPTRSRATTMVVPLNDYSDPNTTPKSPGRAKKSTPKRRRPTPNPQRSKKRVLASVENEASNRLPSPKRLKQNNAPGLDHQERVLDEGEETTILQLDDLVEAALIGDADHQLNSVREIDTETPIEGMPSVNSTAQDTTKQNRFGKAQRATSPFKFRRQGQESSVSQTSSSLSSNVRSRRRLLISDFAEPHQEFDSVVEGEDFSMVSLSSVPSAQQHLSLRKENANVATTNTSTRVTDLQRRRSELRSHAPSPGMEQQPGTLRAPPQSLKYPKLPKLPDEEISPAQSKESRQHSRLDGALNKGLNSDDPAGYGDQNGLPSSSGHDLPADDEHAEDFGFGDDSDQLGVVLPEIIDFNGADEDSVYSGEESPQPTQQNANLDPIEEHDSADDNFLRAGDYQPREQELENPIGIVDGSIRAIESKLDKSNDPKNNSYLEQSSMLQLLQDKGTPSQVFSSPTLPNMLPQQNGIGIKPLQEKVVTPQLKRVAKAGKALQGVVEPAIEQQSLTMPEEDTAERQQSQPDDLFSGFSISTRRELRAGLRLGNELAKRHSSLMDITMHTVSSQDRIDILPNADASASHGKTIGSYGTDSLKQDALPVLFVEENTQLPSPEISSNATDNRTESVLIHGDNSHDNGKPTFNAEKEHNIHLQEIPNGTTEDDFLEAADGLDFQDQGFASDSEPETHNAANELTDIWQLAADSTSFLQDPISQHASLLPTDKDTDLFSVGLDHPRSLPEAVAEEEEDTESVLHHSVVDDFDQESIESPRVHDPTALSDVLTPSDTKSSSHMDARPNQVEFTDFTGFTKDLLQAAANRDKRQHLNNRISEEREEQATPSEKIPQGHRTYQADVFMTKSYLDTSPASIKTRRFSPRKPISFRPTNRKESWLFDPSRLRKPPSPQKQAIPSSTSSRAERDPSDPTLSGNHGNIPQHARTLQADHSDSELSEHSSSIGQHQDLSSGSSQSTNRSAKSSNHGFSPKVPALVAQKDRFRHPQTIYTTAPTSKASQVKNNPAKPIAALPPTQRLQQKARPNAGNRPTHSSPVSQISDLSSQQSSFISNVSSNTSYDANETQPTWLSFLTTVATPLITSTKAVTSLAANAFRHSQHQTFYPMRKTASLTPAILTTHMPFNDAHWSALQMLYTAGLLQTDKLTLDLTHPCADYLGLEIESLGWKRELKEWELAVVAGFLHLLDEEGIVEDAEQDSIDVEDVVKRVFSLWVGMVTRGELEMTNGTAGAWDRRFVGRRDAVLRKQRDWLRTHQ</sequence>
<protein>
    <submittedName>
        <fullName evidence="2">Uncharacterized protein</fullName>
    </submittedName>
</protein>
<feature type="region of interest" description="Disordered" evidence="1">
    <location>
        <begin position="977"/>
        <end position="1093"/>
    </location>
</feature>
<feature type="compositionally biased region" description="Polar residues" evidence="1">
    <location>
        <begin position="1065"/>
        <end position="1089"/>
    </location>
</feature>
<feature type="compositionally biased region" description="Polar residues" evidence="1">
    <location>
        <begin position="245"/>
        <end position="257"/>
    </location>
</feature>
<feature type="region of interest" description="Disordered" evidence="1">
    <location>
        <begin position="929"/>
        <end position="959"/>
    </location>
</feature>